<dbReference type="GO" id="GO:0005524">
    <property type="term" value="F:ATP binding"/>
    <property type="evidence" value="ECO:0007669"/>
    <property type="project" value="UniProtKB-UniRule"/>
</dbReference>
<sequence>ELSYQLESCTTDTEKELAKIKRVKHSLDLEIQKLRKENTHLRDRLNSLGVDTTDFITTSVKDSSSQSSLQNSRVNSNSILEDNRLIFGTSTVGDQIQFLQEELERKTTELCLVKSRNDDTENIKQKDALAKMHRLTGLVFQEFKEVKKSYLALKHEVKASPLSTGEIVKEIQLQVQKSLTDLNSRYKEVVEKYLREMKLRKKYHNELVELRGNIRVLCRVRPWIKEDGTEEDSCVVTLDSDDDTLIKINNKGRIQLFDVDKAFGTDSTQTQIFDEVSSLVRSVIDGYNVCIFAYGQTGSGKTYTMEGPKSNPGINQRALKLLFEETVDENWKYEISASVLEIYNEVIRDLLNPDHNCKLEVKMKPEGGLHVPELIAVSVTDLTKVNQIFETGKKNRITASTNMNEHSSRSHCLLCVTVTGTNPTTGSKSLGHLNLVDLAGSERVSKSMADGIQLKEAQNINKSLSCLGDVIHAL</sequence>
<dbReference type="InterPro" id="IPR027417">
    <property type="entry name" value="P-loop_NTPase"/>
</dbReference>
<dbReference type="AlphaFoldDB" id="A0A0B6ZS97"/>
<feature type="non-terminal residue" evidence="9">
    <location>
        <position position="474"/>
    </location>
</feature>
<feature type="non-terminal residue" evidence="9">
    <location>
        <position position="1"/>
    </location>
</feature>
<dbReference type="GO" id="GO:0008017">
    <property type="term" value="F:microtubule binding"/>
    <property type="evidence" value="ECO:0007669"/>
    <property type="project" value="InterPro"/>
</dbReference>
<dbReference type="InterPro" id="IPR036961">
    <property type="entry name" value="Kinesin_motor_dom_sf"/>
</dbReference>
<evidence type="ECO:0000256" key="1">
    <source>
        <dbReference type="ARBA" id="ARBA00004245"/>
    </source>
</evidence>
<dbReference type="EMBL" id="HACG01024392">
    <property type="protein sequence ID" value="CEK71257.1"/>
    <property type="molecule type" value="Transcribed_RNA"/>
</dbReference>
<dbReference type="PROSITE" id="PS00411">
    <property type="entry name" value="KINESIN_MOTOR_1"/>
    <property type="match status" value="1"/>
</dbReference>
<dbReference type="InterPro" id="IPR001752">
    <property type="entry name" value="Kinesin_motor_dom"/>
</dbReference>
<keyword evidence="5 6" id="KW-0505">Motor protein</keyword>
<comment type="similarity">
    <text evidence="5 6">Belongs to the TRAFAC class myosin-kinesin ATPase superfamily. Kinesin family.</text>
</comment>
<dbReference type="InterPro" id="IPR019821">
    <property type="entry name" value="Kinesin_motor_CS"/>
</dbReference>
<keyword evidence="4" id="KW-0206">Cytoskeleton</keyword>
<reference evidence="9" key="1">
    <citation type="submission" date="2014-12" db="EMBL/GenBank/DDBJ databases">
        <title>Insight into the proteome of Arion vulgaris.</title>
        <authorList>
            <person name="Aradska J."/>
            <person name="Bulat T."/>
            <person name="Smidak R."/>
            <person name="Sarate P."/>
            <person name="Gangsoo J."/>
            <person name="Sialana F."/>
            <person name="Bilban M."/>
            <person name="Lubec G."/>
        </authorList>
    </citation>
    <scope>NUCLEOTIDE SEQUENCE</scope>
    <source>
        <tissue evidence="9">Skin</tissue>
    </source>
</reference>
<name>A0A0B6ZS97_9EUPU</name>
<evidence type="ECO:0000256" key="2">
    <source>
        <dbReference type="ARBA" id="ARBA00022741"/>
    </source>
</evidence>
<feature type="coiled-coil region" evidence="7">
    <location>
        <begin position="17"/>
        <end position="51"/>
    </location>
</feature>
<evidence type="ECO:0000256" key="3">
    <source>
        <dbReference type="ARBA" id="ARBA00022840"/>
    </source>
</evidence>
<evidence type="ECO:0000256" key="5">
    <source>
        <dbReference type="PROSITE-ProRule" id="PRU00283"/>
    </source>
</evidence>
<keyword evidence="6" id="KW-0493">Microtubule</keyword>
<feature type="domain" description="Kinesin motor" evidence="8">
    <location>
        <begin position="213"/>
        <end position="474"/>
    </location>
</feature>
<dbReference type="InterPro" id="IPR027640">
    <property type="entry name" value="Kinesin-like_fam"/>
</dbReference>
<proteinExistence type="inferred from homology"/>
<dbReference type="GO" id="GO:0003777">
    <property type="term" value="F:microtubule motor activity"/>
    <property type="evidence" value="ECO:0007669"/>
    <property type="project" value="InterPro"/>
</dbReference>
<dbReference type="Pfam" id="PF00225">
    <property type="entry name" value="Kinesin"/>
    <property type="match status" value="1"/>
</dbReference>
<dbReference type="SUPFAM" id="SSF52540">
    <property type="entry name" value="P-loop containing nucleoside triphosphate hydrolases"/>
    <property type="match status" value="1"/>
</dbReference>
<keyword evidence="7" id="KW-0175">Coiled coil</keyword>
<dbReference type="PRINTS" id="PR00380">
    <property type="entry name" value="KINESINHEAVY"/>
</dbReference>
<feature type="binding site" evidence="5">
    <location>
        <begin position="295"/>
        <end position="302"/>
    </location>
    <ligand>
        <name>ATP</name>
        <dbReference type="ChEBI" id="CHEBI:30616"/>
    </ligand>
</feature>
<evidence type="ECO:0000256" key="6">
    <source>
        <dbReference type="RuleBase" id="RU000394"/>
    </source>
</evidence>
<dbReference type="GO" id="GO:0007018">
    <property type="term" value="P:microtubule-based movement"/>
    <property type="evidence" value="ECO:0007669"/>
    <property type="project" value="InterPro"/>
</dbReference>
<protein>
    <recommendedName>
        <fullName evidence="6">Kinesin-like protein</fullName>
    </recommendedName>
</protein>
<dbReference type="Gene3D" id="3.40.850.10">
    <property type="entry name" value="Kinesin motor domain"/>
    <property type="match status" value="1"/>
</dbReference>
<keyword evidence="4" id="KW-0963">Cytoplasm</keyword>
<comment type="subcellular location">
    <subcellularLocation>
        <location evidence="1">Cytoplasm</location>
        <location evidence="1">Cytoskeleton</location>
    </subcellularLocation>
</comment>
<dbReference type="PROSITE" id="PS50067">
    <property type="entry name" value="KINESIN_MOTOR_2"/>
    <property type="match status" value="1"/>
</dbReference>
<dbReference type="SMART" id="SM00129">
    <property type="entry name" value="KISc"/>
    <property type="match status" value="1"/>
</dbReference>
<accession>A0A0B6ZS97</accession>
<evidence type="ECO:0000313" key="9">
    <source>
        <dbReference type="EMBL" id="CEK71257.1"/>
    </source>
</evidence>
<dbReference type="PANTHER" id="PTHR47972">
    <property type="entry name" value="KINESIN-LIKE PROTEIN KLP-3"/>
    <property type="match status" value="1"/>
</dbReference>
<evidence type="ECO:0000256" key="4">
    <source>
        <dbReference type="ARBA" id="ARBA00023212"/>
    </source>
</evidence>
<gene>
    <name evidence="9" type="primary">ORF77554</name>
</gene>
<organism evidence="9">
    <name type="scientific">Arion vulgaris</name>
    <dbReference type="NCBI Taxonomy" id="1028688"/>
    <lineage>
        <taxon>Eukaryota</taxon>
        <taxon>Metazoa</taxon>
        <taxon>Spiralia</taxon>
        <taxon>Lophotrochozoa</taxon>
        <taxon>Mollusca</taxon>
        <taxon>Gastropoda</taxon>
        <taxon>Heterobranchia</taxon>
        <taxon>Euthyneura</taxon>
        <taxon>Panpulmonata</taxon>
        <taxon>Eupulmonata</taxon>
        <taxon>Stylommatophora</taxon>
        <taxon>Helicina</taxon>
        <taxon>Arionoidea</taxon>
        <taxon>Arionidae</taxon>
        <taxon>Arion</taxon>
    </lineage>
</organism>
<evidence type="ECO:0000256" key="7">
    <source>
        <dbReference type="SAM" id="Coils"/>
    </source>
</evidence>
<evidence type="ECO:0000259" key="8">
    <source>
        <dbReference type="PROSITE" id="PS50067"/>
    </source>
</evidence>
<dbReference type="GO" id="GO:0005874">
    <property type="term" value="C:microtubule"/>
    <property type="evidence" value="ECO:0007669"/>
    <property type="project" value="UniProtKB-KW"/>
</dbReference>
<dbReference type="PANTHER" id="PTHR47972:SF28">
    <property type="entry name" value="KINESIN-LIKE PROTEIN KLP-3"/>
    <property type="match status" value="1"/>
</dbReference>
<keyword evidence="2 5" id="KW-0547">Nucleotide-binding</keyword>
<keyword evidence="3 5" id="KW-0067">ATP-binding</keyword>